<keyword evidence="1" id="KW-0812">Transmembrane</keyword>
<keyword evidence="3" id="KW-1185">Reference proteome</keyword>
<name>A0A9P8V3E3_9PEZI</name>
<evidence type="ECO:0008006" key="4">
    <source>
        <dbReference type="Google" id="ProtNLM"/>
    </source>
</evidence>
<feature type="transmembrane region" description="Helical" evidence="1">
    <location>
        <begin position="60"/>
        <end position="79"/>
    </location>
</feature>
<sequence>MSFNLDWSKALQLTSVVVTAHLAGFHYCSDSIVLYNAKKLDDTNALVKGWYRGWEIGRRIGPLSVLMPAIGFSICAWNAGVGGPGFIRNAVAAASMHLIMPYTVVVVFPVNDVLLAAHAKLTSAKGDDARLDDASIRANISEWQAADYFRMNLARIAVVAGVVAMLSV</sequence>
<comment type="caution">
    <text evidence="2">The sequence shown here is derived from an EMBL/GenBank/DDBJ whole genome shotgun (WGS) entry which is preliminary data.</text>
</comment>
<evidence type="ECO:0000313" key="2">
    <source>
        <dbReference type="EMBL" id="KAH6669740.1"/>
    </source>
</evidence>
<dbReference type="EMBL" id="JAGSXJ010000031">
    <property type="protein sequence ID" value="KAH6669740.1"/>
    <property type="molecule type" value="Genomic_DNA"/>
</dbReference>
<dbReference type="Proteomes" id="UP000770015">
    <property type="component" value="Unassembled WGS sequence"/>
</dbReference>
<dbReference type="Pfam" id="PF08592">
    <property type="entry name" value="Anthrone_oxy"/>
    <property type="match status" value="1"/>
</dbReference>
<protein>
    <recommendedName>
        <fullName evidence="4">DUF1772-domain-containing protein</fullName>
    </recommendedName>
</protein>
<organism evidence="2 3">
    <name type="scientific">Plectosphaerella plurivora</name>
    <dbReference type="NCBI Taxonomy" id="936078"/>
    <lineage>
        <taxon>Eukaryota</taxon>
        <taxon>Fungi</taxon>
        <taxon>Dikarya</taxon>
        <taxon>Ascomycota</taxon>
        <taxon>Pezizomycotina</taxon>
        <taxon>Sordariomycetes</taxon>
        <taxon>Hypocreomycetidae</taxon>
        <taxon>Glomerellales</taxon>
        <taxon>Plectosphaerellaceae</taxon>
        <taxon>Plectosphaerella</taxon>
    </lineage>
</organism>
<keyword evidence="1" id="KW-0472">Membrane</keyword>
<gene>
    <name evidence="2" type="ORF">F5X68DRAFT_236436</name>
</gene>
<dbReference type="AlphaFoldDB" id="A0A9P8V3E3"/>
<evidence type="ECO:0000256" key="1">
    <source>
        <dbReference type="SAM" id="Phobius"/>
    </source>
</evidence>
<proteinExistence type="predicted"/>
<evidence type="ECO:0000313" key="3">
    <source>
        <dbReference type="Proteomes" id="UP000770015"/>
    </source>
</evidence>
<reference evidence="2" key="1">
    <citation type="journal article" date="2021" name="Nat. Commun.">
        <title>Genetic determinants of endophytism in the Arabidopsis root mycobiome.</title>
        <authorList>
            <person name="Mesny F."/>
            <person name="Miyauchi S."/>
            <person name="Thiergart T."/>
            <person name="Pickel B."/>
            <person name="Atanasova L."/>
            <person name="Karlsson M."/>
            <person name="Huettel B."/>
            <person name="Barry K.W."/>
            <person name="Haridas S."/>
            <person name="Chen C."/>
            <person name="Bauer D."/>
            <person name="Andreopoulos W."/>
            <person name="Pangilinan J."/>
            <person name="LaButti K."/>
            <person name="Riley R."/>
            <person name="Lipzen A."/>
            <person name="Clum A."/>
            <person name="Drula E."/>
            <person name="Henrissat B."/>
            <person name="Kohler A."/>
            <person name="Grigoriev I.V."/>
            <person name="Martin F.M."/>
            <person name="Hacquard S."/>
        </authorList>
    </citation>
    <scope>NUCLEOTIDE SEQUENCE</scope>
    <source>
        <strain evidence="2">MPI-SDFR-AT-0117</strain>
    </source>
</reference>
<dbReference type="InterPro" id="IPR013901">
    <property type="entry name" value="Anthrone_oxy"/>
</dbReference>
<feature type="transmembrane region" description="Helical" evidence="1">
    <location>
        <begin position="99"/>
        <end position="117"/>
    </location>
</feature>
<accession>A0A9P8V3E3</accession>
<dbReference type="OrthoDB" id="10018191at2759"/>
<keyword evidence="1" id="KW-1133">Transmembrane helix</keyword>